<dbReference type="PROSITE" id="PS51257">
    <property type="entry name" value="PROKAR_LIPOPROTEIN"/>
    <property type="match status" value="1"/>
</dbReference>
<accession>A0AAD7ETF2</accession>
<dbReference type="AlphaFoldDB" id="A0AAD7ETF2"/>
<reference evidence="2" key="1">
    <citation type="submission" date="2023-03" db="EMBL/GenBank/DDBJ databases">
        <title>Massive genome expansion in bonnet fungi (Mycena s.s.) driven by repeated elements and novel gene families across ecological guilds.</title>
        <authorList>
            <consortium name="Lawrence Berkeley National Laboratory"/>
            <person name="Harder C.B."/>
            <person name="Miyauchi S."/>
            <person name="Viragh M."/>
            <person name="Kuo A."/>
            <person name="Thoen E."/>
            <person name="Andreopoulos B."/>
            <person name="Lu D."/>
            <person name="Skrede I."/>
            <person name="Drula E."/>
            <person name="Henrissat B."/>
            <person name="Morin E."/>
            <person name="Kohler A."/>
            <person name="Barry K."/>
            <person name="LaButti K."/>
            <person name="Morin E."/>
            <person name="Salamov A."/>
            <person name="Lipzen A."/>
            <person name="Mereny Z."/>
            <person name="Hegedus B."/>
            <person name="Baldrian P."/>
            <person name="Stursova M."/>
            <person name="Weitz H."/>
            <person name="Taylor A."/>
            <person name="Grigoriev I.V."/>
            <person name="Nagy L.G."/>
            <person name="Martin F."/>
            <person name="Kauserud H."/>
        </authorList>
    </citation>
    <scope>NUCLEOTIDE SEQUENCE</scope>
    <source>
        <strain evidence="2">CBHHK002</strain>
    </source>
</reference>
<dbReference type="Proteomes" id="UP001218218">
    <property type="component" value="Unassembled WGS sequence"/>
</dbReference>
<sequence length="319" mass="35005">MKGGGKRSPPPSSAPNTLSSLSCPLTSPMRISPHLPRAPATLPPAANAPTRPDRHPHSLRAPPSPAGPARTVTSNVPHPHPPAHADIPHNCKQGKEEMRNRLRDRVKRWVYSSFFAWNMGGALAVEANWRAKRWTGAQQTAMEVGIREVDRRSPLPTRTSDFRLPLPLRPECTPRARRGYLIHMMRVRGGNLRASSPLERGRTLTKLGLRHVEERPHARPHSPPPNRTFLRSLVPVPTDPVSQLNVSGAPMDGIEVRVPDLRSHPPALRCLPPSPTQSQSGPTSLPSRARSDLTRAPLHASGARTCVREGVEVEAGRRP</sequence>
<feature type="compositionally biased region" description="Low complexity" evidence="1">
    <location>
        <begin position="276"/>
        <end position="287"/>
    </location>
</feature>
<keyword evidence="3" id="KW-1185">Reference proteome</keyword>
<feature type="region of interest" description="Disordered" evidence="1">
    <location>
        <begin position="1"/>
        <end position="90"/>
    </location>
</feature>
<protein>
    <submittedName>
        <fullName evidence="2">Uncharacterized protein</fullName>
    </submittedName>
</protein>
<feature type="region of interest" description="Disordered" evidence="1">
    <location>
        <begin position="263"/>
        <end position="319"/>
    </location>
</feature>
<name>A0AAD7ETF2_9AGAR</name>
<dbReference type="EMBL" id="JARIHO010000015">
    <property type="protein sequence ID" value="KAJ7349661.1"/>
    <property type="molecule type" value="Genomic_DNA"/>
</dbReference>
<evidence type="ECO:0000313" key="2">
    <source>
        <dbReference type="EMBL" id="KAJ7349661.1"/>
    </source>
</evidence>
<comment type="caution">
    <text evidence="2">The sequence shown here is derived from an EMBL/GenBank/DDBJ whole genome shotgun (WGS) entry which is preliminary data.</text>
</comment>
<proteinExistence type="predicted"/>
<feature type="compositionally biased region" description="Basic and acidic residues" evidence="1">
    <location>
        <begin position="306"/>
        <end position="319"/>
    </location>
</feature>
<gene>
    <name evidence="2" type="ORF">DFH08DRAFT_1079065</name>
</gene>
<evidence type="ECO:0000313" key="3">
    <source>
        <dbReference type="Proteomes" id="UP001218218"/>
    </source>
</evidence>
<feature type="compositionally biased region" description="Low complexity" evidence="1">
    <location>
        <begin position="17"/>
        <end position="50"/>
    </location>
</feature>
<organism evidence="2 3">
    <name type="scientific">Mycena albidolilacea</name>
    <dbReference type="NCBI Taxonomy" id="1033008"/>
    <lineage>
        <taxon>Eukaryota</taxon>
        <taxon>Fungi</taxon>
        <taxon>Dikarya</taxon>
        <taxon>Basidiomycota</taxon>
        <taxon>Agaricomycotina</taxon>
        <taxon>Agaricomycetes</taxon>
        <taxon>Agaricomycetidae</taxon>
        <taxon>Agaricales</taxon>
        <taxon>Marasmiineae</taxon>
        <taxon>Mycenaceae</taxon>
        <taxon>Mycena</taxon>
    </lineage>
</organism>
<evidence type="ECO:0000256" key="1">
    <source>
        <dbReference type="SAM" id="MobiDB-lite"/>
    </source>
</evidence>